<evidence type="ECO:0000256" key="1">
    <source>
        <dbReference type="ARBA" id="ARBA00011066"/>
    </source>
</evidence>
<name>A0A948RZ42_UNCEI</name>
<evidence type="ECO:0000256" key="2">
    <source>
        <dbReference type="ARBA" id="ARBA00022679"/>
    </source>
</evidence>
<organism evidence="7 8">
    <name type="scientific">Eiseniibacteriota bacterium</name>
    <dbReference type="NCBI Taxonomy" id="2212470"/>
    <lineage>
        <taxon>Bacteria</taxon>
        <taxon>Candidatus Eiseniibacteriota</taxon>
    </lineage>
</organism>
<reference evidence="7" key="1">
    <citation type="submission" date="2021-05" db="EMBL/GenBank/DDBJ databases">
        <title>Energy efficiency and biological interactions define the core microbiome of deep oligotrophic groundwater.</title>
        <authorList>
            <person name="Mehrshad M."/>
            <person name="Lopez-Fernandez M."/>
            <person name="Bell E."/>
            <person name="Bernier-Latmani R."/>
            <person name="Bertilsson S."/>
            <person name="Dopson M."/>
        </authorList>
    </citation>
    <scope>NUCLEOTIDE SEQUENCE</scope>
    <source>
        <strain evidence="7">Modern_marine.mb.64</strain>
    </source>
</reference>
<dbReference type="InterPro" id="IPR003964">
    <property type="entry name" value="Carb_kinase"/>
</dbReference>
<dbReference type="SUPFAM" id="SSF53633">
    <property type="entry name" value="Carbamate kinase-like"/>
    <property type="match status" value="1"/>
</dbReference>
<gene>
    <name evidence="7" type="primary">arcC</name>
    <name evidence="7" type="ORF">KJ970_12825</name>
</gene>
<dbReference type="GO" id="GO:0008804">
    <property type="term" value="F:carbamate kinase activity"/>
    <property type="evidence" value="ECO:0007669"/>
    <property type="project" value="UniProtKB-UniRule"/>
</dbReference>
<dbReference type="NCBIfam" id="TIGR00746">
    <property type="entry name" value="arcC"/>
    <property type="match status" value="1"/>
</dbReference>
<evidence type="ECO:0000256" key="5">
    <source>
        <dbReference type="PIRNR" id="PIRNR000723"/>
    </source>
</evidence>
<evidence type="ECO:0000256" key="3">
    <source>
        <dbReference type="ARBA" id="ARBA00022777"/>
    </source>
</evidence>
<proteinExistence type="inferred from homology"/>
<dbReference type="FunFam" id="3.40.1160.10:FF:000007">
    <property type="entry name" value="Carbamate kinase"/>
    <property type="match status" value="1"/>
</dbReference>
<dbReference type="Proteomes" id="UP000777784">
    <property type="component" value="Unassembled WGS sequence"/>
</dbReference>
<dbReference type="InterPro" id="IPR001048">
    <property type="entry name" value="Asp/Glu/Uridylate_kinase"/>
</dbReference>
<dbReference type="PANTHER" id="PTHR30409">
    <property type="entry name" value="CARBAMATE KINASE"/>
    <property type="match status" value="1"/>
</dbReference>
<dbReference type="GO" id="GO:0005829">
    <property type="term" value="C:cytosol"/>
    <property type="evidence" value="ECO:0007669"/>
    <property type="project" value="TreeGrafter"/>
</dbReference>
<dbReference type="EMBL" id="JAHJDP010000077">
    <property type="protein sequence ID" value="MBU2691797.1"/>
    <property type="molecule type" value="Genomic_DNA"/>
</dbReference>
<dbReference type="GO" id="GO:0019546">
    <property type="term" value="P:L-arginine deiminase pathway"/>
    <property type="evidence" value="ECO:0007669"/>
    <property type="project" value="TreeGrafter"/>
</dbReference>
<protein>
    <recommendedName>
        <fullName evidence="4 5">Carbamate kinase</fullName>
    </recommendedName>
</protein>
<comment type="caution">
    <text evidence="7">The sequence shown here is derived from an EMBL/GenBank/DDBJ whole genome shotgun (WGS) entry which is preliminary data.</text>
</comment>
<sequence length="319" mass="34043">MAGSKVNSNLVVSLGGNALLPPGGGGTLEEQYRITRATMEHVVELIADGHRVLLTHGNGPIVGNILIRNEAAREIVPPMPLDICGADSQGGIGYMIQQTLRNLMVERGIEKPLGTVVTQVVVDIDDPAFQNPTKPIGPFYSQDEAKRLSLEKGWRLVQDSGRGWRRVVPSPRPLEIVELDFIKSLYSHGNTVIAAGGGGIPVVRESSGNLRGVEAVIDKDRATTVLANALGADGIVIVTAVGKVSLNFGTEHQQDLDVISMGQAIEYLSEGHFPAGSMGPKMESAIDFLKSGGKFVLITSPGRLREALRGEDGTRITRD</sequence>
<dbReference type="CDD" id="cd04235">
    <property type="entry name" value="AAK_CK"/>
    <property type="match status" value="1"/>
</dbReference>
<comment type="similarity">
    <text evidence="1 5">Belongs to the carbamate kinase family.</text>
</comment>
<dbReference type="PANTHER" id="PTHR30409:SF1">
    <property type="entry name" value="CARBAMATE KINASE-RELATED"/>
    <property type="match status" value="1"/>
</dbReference>
<evidence type="ECO:0000313" key="8">
    <source>
        <dbReference type="Proteomes" id="UP000777784"/>
    </source>
</evidence>
<dbReference type="AlphaFoldDB" id="A0A948RZ42"/>
<evidence type="ECO:0000313" key="7">
    <source>
        <dbReference type="EMBL" id="MBU2691797.1"/>
    </source>
</evidence>
<dbReference type="Gene3D" id="3.40.1160.10">
    <property type="entry name" value="Acetylglutamate kinase-like"/>
    <property type="match status" value="1"/>
</dbReference>
<feature type="domain" description="Aspartate/glutamate/uridylate kinase" evidence="6">
    <location>
        <begin position="10"/>
        <end position="299"/>
    </location>
</feature>
<dbReference type="PIRSF" id="PIRSF000723">
    <property type="entry name" value="Carbamate_kin"/>
    <property type="match status" value="1"/>
</dbReference>
<accession>A0A948RZ42</accession>
<dbReference type="NCBIfam" id="NF009007">
    <property type="entry name" value="PRK12352.1"/>
    <property type="match status" value="1"/>
</dbReference>
<evidence type="ECO:0000256" key="4">
    <source>
        <dbReference type="NCBIfam" id="TIGR00746"/>
    </source>
</evidence>
<dbReference type="PRINTS" id="PR01469">
    <property type="entry name" value="CARBMTKINASE"/>
</dbReference>
<evidence type="ECO:0000259" key="6">
    <source>
        <dbReference type="Pfam" id="PF00696"/>
    </source>
</evidence>
<dbReference type="Pfam" id="PF00696">
    <property type="entry name" value="AA_kinase"/>
    <property type="match status" value="1"/>
</dbReference>
<dbReference type="InterPro" id="IPR036393">
    <property type="entry name" value="AceGlu_kinase-like_sf"/>
</dbReference>
<keyword evidence="3 5" id="KW-0418">Kinase</keyword>
<keyword evidence="2 5" id="KW-0808">Transferase</keyword>